<keyword evidence="1" id="KW-0456">Lyase</keyword>
<feature type="non-terminal residue" evidence="1">
    <location>
        <position position="184"/>
    </location>
</feature>
<dbReference type="EMBL" id="AJWZ01000883">
    <property type="protein sequence ID" value="EKC75477.1"/>
    <property type="molecule type" value="Genomic_DNA"/>
</dbReference>
<dbReference type="InterPro" id="IPR008948">
    <property type="entry name" value="L-Aspartase-like"/>
</dbReference>
<dbReference type="AlphaFoldDB" id="K1TQV2"/>
<protein>
    <submittedName>
        <fullName evidence="1">Phenylalanine/histidine ammonia-lyase</fullName>
        <ecNumber evidence="1">4.3.1.-</ecNumber>
    </submittedName>
</protein>
<dbReference type="Pfam" id="PF00221">
    <property type="entry name" value="Lyase_aromatic"/>
    <property type="match status" value="1"/>
</dbReference>
<dbReference type="InterPro" id="IPR024083">
    <property type="entry name" value="Fumarase/histidase_N"/>
</dbReference>
<gene>
    <name evidence="1" type="ORF">OBE_01343</name>
</gene>
<dbReference type="GO" id="GO:0016829">
    <property type="term" value="F:lyase activity"/>
    <property type="evidence" value="ECO:0007669"/>
    <property type="project" value="UniProtKB-KW"/>
</dbReference>
<proteinExistence type="predicted"/>
<dbReference type="PANTHER" id="PTHR10362">
    <property type="entry name" value="HISTIDINE AMMONIA-LYASE"/>
    <property type="match status" value="1"/>
</dbReference>
<dbReference type="InterPro" id="IPR001106">
    <property type="entry name" value="Aromatic_Lyase"/>
</dbReference>
<comment type="caution">
    <text evidence="1">The sequence shown here is derived from an EMBL/GenBank/DDBJ whole genome shotgun (WGS) entry which is preliminary data.</text>
</comment>
<reference evidence="1" key="1">
    <citation type="journal article" date="2013" name="Environ. Microbiol.">
        <title>Microbiota from the distal guts of lean and obese adolescents exhibit partial functional redundancy besides clear differences in community structure.</title>
        <authorList>
            <person name="Ferrer M."/>
            <person name="Ruiz A."/>
            <person name="Lanza F."/>
            <person name="Haange S.B."/>
            <person name="Oberbach A."/>
            <person name="Till H."/>
            <person name="Bargiela R."/>
            <person name="Campoy C."/>
            <person name="Segura M.T."/>
            <person name="Richter M."/>
            <person name="von Bergen M."/>
            <person name="Seifert J."/>
            <person name="Suarez A."/>
        </authorList>
    </citation>
    <scope>NUCLEOTIDE SEQUENCE</scope>
</reference>
<dbReference type="SUPFAM" id="SSF48557">
    <property type="entry name" value="L-aspartase-like"/>
    <property type="match status" value="1"/>
</dbReference>
<accession>K1TQV2</accession>
<dbReference type="EC" id="4.3.1.-" evidence="1"/>
<name>K1TQV2_9ZZZZ</name>
<evidence type="ECO:0000313" key="1">
    <source>
        <dbReference type="EMBL" id="EKC75477.1"/>
    </source>
</evidence>
<organism evidence="1">
    <name type="scientific">human gut metagenome</name>
    <dbReference type="NCBI Taxonomy" id="408170"/>
    <lineage>
        <taxon>unclassified sequences</taxon>
        <taxon>metagenomes</taxon>
        <taxon>organismal metagenomes</taxon>
    </lineage>
</organism>
<sequence length="184" mass="20452">MIKSLELDCVEKLLFSDARIDRAELPLGEVAACYEFLREFAAEKVIYGINTGFGPMAQWRVDDRYLTDLQYNIIRSHSTGAGEPLPDLYVRAAMIARLGTLLQARSGIHPEVVDLLVEFINRGICPFIPEHGSVGASGDLVQLAHIALTLIGEGEVHYRGEWRPAAEVLRENGLAPMRIHIREG</sequence>
<dbReference type="Gene3D" id="1.10.275.10">
    <property type="entry name" value="Fumarase/aspartase (N-terminal domain)"/>
    <property type="match status" value="1"/>
</dbReference>